<protein>
    <submittedName>
        <fullName evidence="2">Site-specific recombinase, resolvase family</fullName>
    </submittedName>
</protein>
<organism evidence="2 3">
    <name type="scientific">Xenorhabdus bovienii str. kraussei Quebec</name>
    <dbReference type="NCBI Taxonomy" id="1398203"/>
    <lineage>
        <taxon>Bacteria</taxon>
        <taxon>Pseudomonadati</taxon>
        <taxon>Pseudomonadota</taxon>
        <taxon>Gammaproteobacteria</taxon>
        <taxon>Enterobacterales</taxon>
        <taxon>Morganellaceae</taxon>
        <taxon>Xenorhabdus</taxon>
    </lineage>
</organism>
<keyword evidence="3" id="KW-1185">Reference proteome</keyword>
<dbReference type="AlphaFoldDB" id="A0A077P898"/>
<dbReference type="EMBL" id="CBSY010000195">
    <property type="protein sequence ID" value="CDH20675.1"/>
    <property type="molecule type" value="Genomic_DNA"/>
</dbReference>
<evidence type="ECO:0000313" key="3">
    <source>
        <dbReference type="Proteomes" id="UP000028500"/>
    </source>
</evidence>
<dbReference type="HOGENOM" id="CLU_522558_0_0_6"/>
<evidence type="ECO:0000259" key="1">
    <source>
        <dbReference type="PROSITE" id="PS51736"/>
    </source>
</evidence>
<gene>
    <name evidence="2" type="ORF">XBKQ1_2740003</name>
</gene>
<dbReference type="Gene3D" id="3.90.1750.20">
    <property type="entry name" value="Putative Large Serine Recombinase, Chain B, Domain 2"/>
    <property type="match status" value="1"/>
</dbReference>
<dbReference type="InterPro" id="IPR011109">
    <property type="entry name" value="DNA_bind_recombinase_dom"/>
</dbReference>
<dbReference type="InterPro" id="IPR038109">
    <property type="entry name" value="DNA_bind_recomb_sf"/>
</dbReference>
<dbReference type="Gene3D" id="3.40.50.1390">
    <property type="entry name" value="Resolvase, N-terminal catalytic domain"/>
    <property type="match status" value="1"/>
</dbReference>
<accession>A0A077P898</accession>
<comment type="caution">
    <text evidence="2">The sequence shown here is derived from an EMBL/GenBank/DDBJ whole genome shotgun (WGS) entry which is preliminary data.</text>
</comment>
<dbReference type="RefSeq" id="WP_038250000.1">
    <property type="nucleotide sequence ID" value="NZ_CAWLZI010000256.1"/>
</dbReference>
<sequence length="514" mass="59982">MNHTKDKNQIVKVAQYLRMSTEHQKYSIENQSAYIQQYAEQHSMAIIYTYDDSGKSGVTLSGRNAFKKLIADVTNHIIDIAAILVYDVSRFGRFPDPDEAAHYSYILKTHNVKIIYCAEPLSEDHPEISMLALPILRYGAASFSKNLSEKVFAGQANLIKRGYHQGGMAGYGLRRQLIDDNHEPKLILEYGQRKNIQTDRVILTLGPKDEIKIVNEIYDLFIFKNFPEYLIATQLNQKKIPAENNGIWTREKIHQILTNEKYIGNNIYNKTSFKLKQKFVKNPRNEWIRCDGAFKAIVPRKKFLLAQQIIQNRSKHLTNEDLLNYLRKKLEEKGKLSGFIIDEDDTSPSSSVFKTRFGGLIRAYSLIGYKPEHDYSFIKINENLREKLKTILNNFIESIKSKNCIINKHENSLLNINDELSISLIISRCIKTKTGKLKWKVRFENILSPEITIIIRMDINNLNPVDYYILPKLDIVYEEFVIKEKNPIFLELYRYDNLDLFFEIITRRKIMEYI</sequence>
<name>A0A077P898_XENBV</name>
<dbReference type="PANTHER" id="PTHR30461:SF23">
    <property type="entry name" value="DNA RECOMBINASE-RELATED"/>
    <property type="match status" value="1"/>
</dbReference>
<dbReference type="Proteomes" id="UP000028500">
    <property type="component" value="Unassembled WGS sequence"/>
</dbReference>
<dbReference type="GO" id="GO:0003677">
    <property type="term" value="F:DNA binding"/>
    <property type="evidence" value="ECO:0007669"/>
    <property type="project" value="InterPro"/>
</dbReference>
<feature type="domain" description="Resolvase/invertase-type recombinase catalytic" evidence="1">
    <location>
        <begin position="12"/>
        <end position="162"/>
    </location>
</feature>
<dbReference type="Pfam" id="PF00239">
    <property type="entry name" value="Resolvase"/>
    <property type="match status" value="1"/>
</dbReference>
<dbReference type="SMART" id="SM00857">
    <property type="entry name" value="Resolvase"/>
    <property type="match status" value="1"/>
</dbReference>
<dbReference type="CDD" id="cd00338">
    <property type="entry name" value="Ser_Recombinase"/>
    <property type="match status" value="1"/>
</dbReference>
<dbReference type="InterPro" id="IPR050639">
    <property type="entry name" value="SSR_resolvase"/>
</dbReference>
<reference evidence="2" key="1">
    <citation type="submission" date="2013-07" db="EMBL/GenBank/DDBJ databases">
        <title>Sub-species coevolution in mutualistic symbiosis.</title>
        <authorList>
            <person name="Murfin K."/>
            <person name="Klassen J."/>
            <person name="Lee M."/>
            <person name="Forst S."/>
            <person name="Stock P."/>
            <person name="Goodrich-Blair H."/>
        </authorList>
    </citation>
    <scope>NUCLEOTIDE SEQUENCE [LARGE SCALE GENOMIC DNA]</scope>
    <source>
        <strain evidence="2">Kraussei Quebec</strain>
    </source>
</reference>
<evidence type="ECO:0000313" key="2">
    <source>
        <dbReference type="EMBL" id="CDH20675.1"/>
    </source>
</evidence>
<dbReference type="PROSITE" id="PS51736">
    <property type="entry name" value="RECOMBINASES_3"/>
    <property type="match status" value="1"/>
</dbReference>
<dbReference type="PANTHER" id="PTHR30461">
    <property type="entry name" value="DNA-INVERTASE FROM LAMBDOID PROPHAGE"/>
    <property type="match status" value="1"/>
</dbReference>
<dbReference type="SUPFAM" id="SSF53041">
    <property type="entry name" value="Resolvase-like"/>
    <property type="match status" value="1"/>
</dbReference>
<dbReference type="InterPro" id="IPR036162">
    <property type="entry name" value="Resolvase-like_N_sf"/>
</dbReference>
<dbReference type="InterPro" id="IPR006119">
    <property type="entry name" value="Resolv_N"/>
</dbReference>
<proteinExistence type="predicted"/>
<dbReference type="Pfam" id="PF07508">
    <property type="entry name" value="Recombinase"/>
    <property type="match status" value="1"/>
</dbReference>
<dbReference type="GO" id="GO:0000150">
    <property type="term" value="F:DNA strand exchange activity"/>
    <property type="evidence" value="ECO:0007669"/>
    <property type="project" value="InterPro"/>
</dbReference>